<protein>
    <recommendedName>
        <fullName evidence="1">Nucleoside phosphorylase domain-containing protein</fullName>
    </recommendedName>
</protein>
<dbReference type="EMBL" id="JH930468">
    <property type="protein sequence ID" value="EKM60253.1"/>
    <property type="molecule type" value="Genomic_DNA"/>
</dbReference>
<dbReference type="HOGENOM" id="CLU_040695_0_0_1"/>
<dbReference type="GO" id="GO:0006218">
    <property type="term" value="P:uridine catabolic process"/>
    <property type="evidence" value="ECO:0007669"/>
    <property type="project" value="TreeGrafter"/>
</dbReference>
<dbReference type="Proteomes" id="UP000008370">
    <property type="component" value="Unassembled WGS sequence"/>
</dbReference>
<dbReference type="RefSeq" id="XP_007389725.1">
    <property type="nucleotide sequence ID" value="XM_007389663.1"/>
</dbReference>
<dbReference type="STRING" id="650164.K5W8H9"/>
<dbReference type="InParanoid" id="K5W8H9"/>
<feature type="domain" description="Nucleoside phosphorylase" evidence="1">
    <location>
        <begin position="31"/>
        <end position="202"/>
    </location>
</feature>
<dbReference type="GO" id="GO:0005829">
    <property type="term" value="C:cytosol"/>
    <property type="evidence" value="ECO:0007669"/>
    <property type="project" value="TreeGrafter"/>
</dbReference>
<reference evidence="2 3" key="1">
    <citation type="journal article" date="2012" name="BMC Genomics">
        <title>Comparative genomics of the white-rot fungi, Phanerochaete carnosa and P. chrysosporium, to elucidate the genetic basis of the distinct wood types they colonize.</title>
        <authorList>
            <person name="Suzuki H."/>
            <person name="MacDonald J."/>
            <person name="Syed K."/>
            <person name="Salamov A."/>
            <person name="Hori C."/>
            <person name="Aerts A."/>
            <person name="Henrissat B."/>
            <person name="Wiebenga A."/>
            <person name="vanKuyk P.A."/>
            <person name="Barry K."/>
            <person name="Lindquist E."/>
            <person name="LaButti K."/>
            <person name="Lapidus A."/>
            <person name="Lucas S."/>
            <person name="Coutinho P."/>
            <person name="Gong Y."/>
            <person name="Samejima M."/>
            <person name="Mahadevan R."/>
            <person name="Abou-Zaid M."/>
            <person name="de Vries R.P."/>
            <person name="Igarashi K."/>
            <person name="Yadav J.S."/>
            <person name="Grigoriev I.V."/>
            <person name="Master E.R."/>
        </authorList>
    </citation>
    <scope>NUCLEOTIDE SEQUENCE [LARGE SCALE GENOMIC DNA]</scope>
    <source>
        <strain evidence="2 3">HHB-10118-sp</strain>
    </source>
</reference>
<dbReference type="Gene3D" id="3.40.50.1580">
    <property type="entry name" value="Nucleoside phosphorylase domain"/>
    <property type="match status" value="1"/>
</dbReference>
<dbReference type="OrthoDB" id="416752at2759"/>
<dbReference type="InterPro" id="IPR000845">
    <property type="entry name" value="Nucleoside_phosphorylase_d"/>
</dbReference>
<dbReference type="KEGG" id="pco:PHACADRAFT_155437"/>
<dbReference type="PANTHER" id="PTHR43691:SF14">
    <property type="entry name" value="URIDINE PHOSPHORYLASE"/>
    <property type="match status" value="1"/>
</dbReference>
<dbReference type="Pfam" id="PF01048">
    <property type="entry name" value="PNP_UDP_1"/>
    <property type="match status" value="1"/>
</dbReference>
<dbReference type="AlphaFoldDB" id="K5W8H9"/>
<name>K5W8H9_PHACS</name>
<dbReference type="SUPFAM" id="SSF53167">
    <property type="entry name" value="Purine and uridine phosphorylases"/>
    <property type="match status" value="1"/>
</dbReference>
<dbReference type="PANTHER" id="PTHR43691">
    <property type="entry name" value="URIDINE PHOSPHORYLASE"/>
    <property type="match status" value="1"/>
</dbReference>
<keyword evidence="3" id="KW-1185">Reference proteome</keyword>
<accession>K5W8H9</accession>
<gene>
    <name evidence="2" type="ORF">PHACADRAFT_155437</name>
</gene>
<dbReference type="GO" id="GO:0004850">
    <property type="term" value="F:uridine phosphorylase activity"/>
    <property type="evidence" value="ECO:0007669"/>
    <property type="project" value="TreeGrafter"/>
</dbReference>
<sequence>MKDLFADANFPRTLDQRVYHLGIRAGEVANRIITVGSPSRAKRIAGLLDASPWHLTTERGFLIFTGRYQGIPLSIVSIGMGNSMADFFMREVRECLSGDMVVVRLGSCGGLGDVEVGSVVVPRASIAVNRNYDYDFQTGQSTEPPYRYSKPVQADEELRAAVAKALRDTHPPTVTAGVITDTINASTDSFYSSQGRQTSFPDHNSEVIRNLQSLHKDLATFEVTRSRLFALRSVRR</sequence>
<evidence type="ECO:0000313" key="3">
    <source>
        <dbReference type="Proteomes" id="UP000008370"/>
    </source>
</evidence>
<dbReference type="GeneID" id="18909015"/>
<proteinExistence type="predicted"/>
<dbReference type="InterPro" id="IPR035994">
    <property type="entry name" value="Nucleoside_phosphorylase_sf"/>
</dbReference>
<evidence type="ECO:0000313" key="2">
    <source>
        <dbReference type="EMBL" id="EKM60253.1"/>
    </source>
</evidence>
<evidence type="ECO:0000259" key="1">
    <source>
        <dbReference type="Pfam" id="PF01048"/>
    </source>
</evidence>
<organism evidence="2 3">
    <name type="scientific">Phanerochaete carnosa (strain HHB-10118-sp)</name>
    <name type="common">White-rot fungus</name>
    <name type="synonym">Peniophora carnosa</name>
    <dbReference type="NCBI Taxonomy" id="650164"/>
    <lineage>
        <taxon>Eukaryota</taxon>
        <taxon>Fungi</taxon>
        <taxon>Dikarya</taxon>
        <taxon>Basidiomycota</taxon>
        <taxon>Agaricomycotina</taxon>
        <taxon>Agaricomycetes</taxon>
        <taxon>Polyporales</taxon>
        <taxon>Phanerochaetaceae</taxon>
        <taxon>Phanerochaete</taxon>
    </lineage>
</organism>